<accession>A0A8X6J4Q5</accession>
<dbReference type="EMBL" id="BMAO01036351">
    <property type="protein sequence ID" value="GFR09968.1"/>
    <property type="molecule type" value="Genomic_DNA"/>
</dbReference>
<evidence type="ECO:0000313" key="3">
    <source>
        <dbReference type="Proteomes" id="UP000887116"/>
    </source>
</evidence>
<proteinExistence type="predicted"/>
<evidence type="ECO:0000313" key="2">
    <source>
        <dbReference type="EMBL" id="GFR09968.1"/>
    </source>
</evidence>
<name>A0A8X6J4Q5_TRICU</name>
<feature type="region of interest" description="Disordered" evidence="1">
    <location>
        <begin position="1"/>
        <end position="28"/>
    </location>
</feature>
<organism evidence="2 3">
    <name type="scientific">Trichonephila clavata</name>
    <name type="common">Joro spider</name>
    <name type="synonym">Nephila clavata</name>
    <dbReference type="NCBI Taxonomy" id="2740835"/>
    <lineage>
        <taxon>Eukaryota</taxon>
        <taxon>Metazoa</taxon>
        <taxon>Ecdysozoa</taxon>
        <taxon>Arthropoda</taxon>
        <taxon>Chelicerata</taxon>
        <taxon>Arachnida</taxon>
        <taxon>Araneae</taxon>
        <taxon>Araneomorphae</taxon>
        <taxon>Entelegynae</taxon>
        <taxon>Araneoidea</taxon>
        <taxon>Nephilidae</taxon>
        <taxon>Trichonephila</taxon>
    </lineage>
</organism>
<keyword evidence="3" id="KW-1185">Reference proteome</keyword>
<comment type="caution">
    <text evidence="2">The sequence shown here is derived from an EMBL/GenBank/DDBJ whole genome shotgun (WGS) entry which is preliminary data.</text>
</comment>
<protein>
    <submittedName>
        <fullName evidence="2">Uncharacterized protein</fullName>
    </submittedName>
</protein>
<sequence length="67" mass="7668">MTNRTDGAAESFPKDTCMERGSSVSRRREDTKACLVKWKDLYFFCQVHLVSNLKAAARGGRKNKDRE</sequence>
<dbReference type="OrthoDB" id="6771323at2759"/>
<dbReference type="Proteomes" id="UP000887116">
    <property type="component" value="Unassembled WGS sequence"/>
</dbReference>
<dbReference type="AlphaFoldDB" id="A0A8X6J4Q5"/>
<evidence type="ECO:0000256" key="1">
    <source>
        <dbReference type="SAM" id="MobiDB-lite"/>
    </source>
</evidence>
<reference evidence="2" key="1">
    <citation type="submission" date="2020-07" db="EMBL/GenBank/DDBJ databases">
        <title>Multicomponent nature underlies the extraordinary mechanical properties of spider dragline silk.</title>
        <authorList>
            <person name="Kono N."/>
            <person name="Nakamura H."/>
            <person name="Mori M."/>
            <person name="Yoshida Y."/>
            <person name="Ohtoshi R."/>
            <person name="Malay A.D."/>
            <person name="Moran D.A.P."/>
            <person name="Tomita M."/>
            <person name="Numata K."/>
            <person name="Arakawa K."/>
        </authorList>
    </citation>
    <scope>NUCLEOTIDE SEQUENCE</scope>
</reference>
<gene>
    <name evidence="2" type="ORF">TNCT_282351</name>
</gene>